<keyword evidence="3" id="KW-1185">Reference proteome</keyword>
<evidence type="ECO:0000259" key="1">
    <source>
        <dbReference type="Pfam" id="PF10006"/>
    </source>
</evidence>
<dbReference type="AlphaFoldDB" id="A0A7I9XGR6"/>
<dbReference type="Proteomes" id="UP000465263">
    <property type="component" value="Unassembled WGS sequence"/>
</dbReference>
<gene>
    <name evidence="2" type="ORF">MSEN_08890</name>
</gene>
<dbReference type="InterPro" id="IPR014710">
    <property type="entry name" value="RmlC-like_jellyroll"/>
</dbReference>
<dbReference type="InterPro" id="IPR018720">
    <property type="entry name" value="DUF2249"/>
</dbReference>
<dbReference type="EMBL" id="BLKV01000001">
    <property type="protein sequence ID" value="GFG69169.1"/>
    <property type="molecule type" value="Genomic_DNA"/>
</dbReference>
<name>A0A7I9XGR6_9MYCO</name>
<dbReference type="RefSeq" id="WP_085086753.1">
    <property type="nucleotide sequence ID" value="NZ_BLKV01000001.1"/>
</dbReference>
<proteinExistence type="predicted"/>
<accession>A0A7I9XGR6</accession>
<dbReference type="SUPFAM" id="SSF51182">
    <property type="entry name" value="RmlC-like cupins"/>
    <property type="match status" value="1"/>
</dbReference>
<reference evidence="2 3" key="1">
    <citation type="journal article" date="2019" name="Emerg. Microbes Infect.">
        <title>Comprehensive subspecies identification of 175 nontuberculous mycobacteria species based on 7547 genomic profiles.</title>
        <authorList>
            <person name="Matsumoto Y."/>
            <person name="Kinjo T."/>
            <person name="Motooka D."/>
            <person name="Nabeya D."/>
            <person name="Jung N."/>
            <person name="Uechi K."/>
            <person name="Horii T."/>
            <person name="Iida T."/>
            <person name="Fujita J."/>
            <person name="Nakamura S."/>
        </authorList>
    </citation>
    <scope>NUCLEOTIDE SEQUENCE [LARGE SCALE GENOMIC DNA]</scope>
    <source>
        <strain evidence="2 3">JCM 16017</strain>
    </source>
</reference>
<protein>
    <recommendedName>
        <fullName evidence="1">DUF2249 domain-containing protein</fullName>
    </recommendedName>
</protein>
<dbReference type="InterPro" id="IPR011051">
    <property type="entry name" value="RmlC_Cupin_sf"/>
</dbReference>
<comment type="caution">
    <text evidence="2">The sequence shown here is derived from an EMBL/GenBank/DDBJ whole genome shotgun (WGS) entry which is preliminary data.</text>
</comment>
<sequence>MSEAELDARVLPRSEKHKTIFATFAELPAGESFVLLNDHEPEPLRLEFEREHPGSYGWEYLEKGAERGALWRTRISRLSSTAVPWILTDTTTTGDGAEADPAGVVWKLEVASREIDADVTSLSAGQDTGMHVGPEIDALIHVLSGSGALTTELGTIELAAGALLWMPKRSRRRFVAGPEGLRYLTIHQKRQFLNLMAAG</sequence>
<evidence type="ECO:0000313" key="3">
    <source>
        <dbReference type="Proteomes" id="UP000465263"/>
    </source>
</evidence>
<evidence type="ECO:0000313" key="2">
    <source>
        <dbReference type="EMBL" id="GFG69169.1"/>
    </source>
</evidence>
<organism evidence="2 3">
    <name type="scientific">Mycolicibacter senuensis</name>
    <dbReference type="NCBI Taxonomy" id="386913"/>
    <lineage>
        <taxon>Bacteria</taxon>
        <taxon>Bacillati</taxon>
        <taxon>Actinomycetota</taxon>
        <taxon>Actinomycetes</taxon>
        <taxon>Mycobacteriales</taxon>
        <taxon>Mycobacteriaceae</taxon>
        <taxon>Mycolicibacter</taxon>
    </lineage>
</organism>
<dbReference type="OrthoDB" id="8451629at2"/>
<dbReference type="Gene3D" id="2.60.120.10">
    <property type="entry name" value="Jelly Rolls"/>
    <property type="match status" value="1"/>
</dbReference>
<dbReference type="Pfam" id="PF10006">
    <property type="entry name" value="DUF2249"/>
    <property type="match status" value="1"/>
</dbReference>
<dbReference type="CDD" id="cd02208">
    <property type="entry name" value="cupin_RmlC-like"/>
    <property type="match status" value="1"/>
</dbReference>
<feature type="domain" description="DUF2249" evidence="1">
    <location>
        <begin position="5"/>
        <end position="76"/>
    </location>
</feature>